<keyword evidence="3" id="KW-1185">Reference proteome</keyword>
<name>A0AAU9KM36_9CILI</name>
<proteinExistence type="predicted"/>
<dbReference type="AlphaFoldDB" id="A0AAU9KM36"/>
<evidence type="ECO:0000256" key="1">
    <source>
        <dbReference type="SAM" id="MobiDB-lite"/>
    </source>
</evidence>
<accession>A0AAU9KM36</accession>
<feature type="region of interest" description="Disordered" evidence="1">
    <location>
        <begin position="60"/>
        <end position="88"/>
    </location>
</feature>
<gene>
    <name evidence="2" type="ORF">BSTOLATCC_MIC63354</name>
</gene>
<dbReference type="Proteomes" id="UP001162131">
    <property type="component" value="Unassembled WGS sequence"/>
</dbReference>
<feature type="region of interest" description="Disordered" evidence="1">
    <location>
        <begin position="1"/>
        <end position="24"/>
    </location>
</feature>
<protein>
    <submittedName>
        <fullName evidence="2">Uncharacterized protein</fullName>
    </submittedName>
</protein>
<evidence type="ECO:0000313" key="2">
    <source>
        <dbReference type="EMBL" id="CAG9335145.1"/>
    </source>
</evidence>
<dbReference type="EMBL" id="CAJZBQ010000061">
    <property type="protein sequence ID" value="CAG9335145.1"/>
    <property type="molecule type" value="Genomic_DNA"/>
</dbReference>
<evidence type="ECO:0000313" key="3">
    <source>
        <dbReference type="Proteomes" id="UP001162131"/>
    </source>
</evidence>
<sequence length="210" mass="23491">MLRPQKDFSSKPQNKSIKGPLSVTNARKPIFKAKRFLISGTTARTGSLASARDLDECLESSVERKLSNADSGGESPKMKPPKLPLSGEDSVKKNLNFDAEELGNNFSLLMTPSGHESFGKRKMKDDGEIVEGKRAKNGLKKFLKALYDPDLGQSEYYRVYQEEEIVSDREIQQNIIKSEIDEDCPTNDSQIEICIEYLAAQVEEAILNEK</sequence>
<comment type="caution">
    <text evidence="2">The sequence shown here is derived from an EMBL/GenBank/DDBJ whole genome shotgun (WGS) entry which is preliminary data.</text>
</comment>
<organism evidence="2 3">
    <name type="scientific">Blepharisma stoltei</name>
    <dbReference type="NCBI Taxonomy" id="1481888"/>
    <lineage>
        <taxon>Eukaryota</taxon>
        <taxon>Sar</taxon>
        <taxon>Alveolata</taxon>
        <taxon>Ciliophora</taxon>
        <taxon>Postciliodesmatophora</taxon>
        <taxon>Heterotrichea</taxon>
        <taxon>Heterotrichida</taxon>
        <taxon>Blepharismidae</taxon>
        <taxon>Blepharisma</taxon>
    </lineage>
</organism>
<reference evidence="2" key="1">
    <citation type="submission" date="2021-09" db="EMBL/GenBank/DDBJ databases">
        <authorList>
            <consortium name="AG Swart"/>
            <person name="Singh M."/>
            <person name="Singh A."/>
            <person name="Seah K."/>
            <person name="Emmerich C."/>
        </authorList>
    </citation>
    <scope>NUCLEOTIDE SEQUENCE</scope>
    <source>
        <strain evidence="2">ATCC30299</strain>
    </source>
</reference>